<dbReference type="GO" id="GO:0004672">
    <property type="term" value="F:protein kinase activity"/>
    <property type="evidence" value="ECO:0007669"/>
    <property type="project" value="InterPro"/>
</dbReference>
<reference evidence="4 5" key="1">
    <citation type="submission" date="2019-12" db="EMBL/GenBank/DDBJ databases">
        <authorList>
            <person name="Alioto T."/>
            <person name="Alioto T."/>
            <person name="Gomez Garrido J."/>
        </authorList>
    </citation>
    <scope>NUCLEOTIDE SEQUENCE [LARGE SCALE GENOMIC DNA]</scope>
</reference>
<protein>
    <submittedName>
        <fullName evidence="4">Probable LRR receptor-like serine threonine-kinase At2g28960</fullName>
    </submittedName>
</protein>
<dbReference type="InterPro" id="IPR011009">
    <property type="entry name" value="Kinase-like_dom_sf"/>
</dbReference>
<dbReference type="Gene3D" id="1.10.510.10">
    <property type="entry name" value="Transferase(Phosphotransferase) domain 1"/>
    <property type="match status" value="1"/>
</dbReference>
<dbReference type="Pfam" id="PF19160">
    <property type="entry name" value="SPARK"/>
    <property type="match status" value="1"/>
</dbReference>
<dbReference type="Pfam" id="PF00069">
    <property type="entry name" value="Pkinase"/>
    <property type="match status" value="1"/>
</dbReference>
<sequence>MTTLKSFDCLIQILALYMIIVPLTIPFQASANECVLDFNVPSVLNYSNLKAGNWDGFLNDSFCGKPFVRYIYSLGRLANQTGLIFLNATEQNNCLYSFETEEKDVFSCGIERLTSGLYGECSDYSVTDVVNKLGSRLKSFGEDCKLLGSDGGSDEMCGSCLRRWDEMSTSPNNISNDGIKVEADICRFVLLVSLTSQRMNDANWLQSIYNCLGNKNLPLADQAKVEEHHKSHKGREVLIGGVVGITIVLAIALLILCRKSNKGECAKGVDARIDLISEESGYHKISLKEVYSATDNLSADNFIGQGIAGKVYKGILSDGQHIAVKHLINDGHMETFVREVTSLAHVKHPNLVALLGHCDGQDECFLVYELCHNGNLSEWLFGKDKFLTWIQRLEIAIDCATGLWFLHTYPEGCIVHRDIKPANILICTNFRAKLSDFGLSKVISVGHSYVSSEVRGTFGYVDPEYQKNRHVNSSTDVYSFGMVLLQLLSGQRVINMDLTRPMPLSKMAKNLRKGGHVSEFADPKLNGEYSVEALGLVFTLALSCTAPKQQRPSMEQVIASLEKALQISKK</sequence>
<dbReference type="SMART" id="SM00220">
    <property type="entry name" value="S_TKc"/>
    <property type="match status" value="1"/>
</dbReference>
<dbReference type="FunFam" id="3.30.200.20:FF:000608">
    <property type="entry name" value="Serine/threonine kinase protein"/>
    <property type="match status" value="1"/>
</dbReference>
<feature type="signal peptide" evidence="2">
    <location>
        <begin position="1"/>
        <end position="31"/>
    </location>
</feature>
<dbReference type="GO" id="GO:0016020">
    <property type="term" value="C:membrane"/>
    <property type="evidence" value="ECO:0007669"/>
    <property type="project" value="TreeGrafter"/>
</dbReference>
<feature type="chain" id="PRO_5035942927" evidence="2">
    <location>
        <begin position="32"/>
        <end position="570"/>
    </location>
</feature>
<dbReference type="SUPFAM" id="SSF56112">
    <property type="entry name" value="Protein kinase-like (PK-like)"/>
    <property type="match status" value="1"/>
</dbReference>
<proteinExistence type="predicted"/>
<evidence type="ECO:0000259" key="3">
    <source>
        <dbReference type="PROSITE" id="PS50011"/>
    </source>
</evidence>
<keyword evidence="1" id="KW-0812">Transmembrane</keyword>
<feature type="transmembrane region" description="Helical" evidence="1">
    <location>
        <begin position="237"/>
        <end position="257"/>
    </location>
</feature>
<dbReference type="InterPro" id="IPR051564">
    <property type="entry name" value="LRR_receptor-like_kinase"/>
</dbReference>
<keyword evidence="2" id="KW-0732">Signal</keyword>
<dbReference type="PANTHER" id="PTHR48055:SF9">
    <property type="entry name" value="PROTEIN KINASE DOMAIN-CONTAINING PROTEIN"/>
    <property type="match status" value="1"/>
</dbReference>
<dbReference type="EMBL" id="CACTIH010003893">
    <property type="protein sequence ID" value="CAA2986928.1"/>
    <property type="molecule type" value="Genomic_DNA"/>
</dbReference>
<evidence type="ECO:0000256" key="1">
    <source>
        <dbReference type="SAM" id="Phobius"/>
    </source>
</evidence>
<dbReference type="InterPro" id="IPR000719">
    <property type="entry name" value="Prot_kinase_dom"/>
</dbReference>
<dbReference type="Gramene" id="OE9A100587T1">
    <property type="protein sequence ID" value="OE9A100587C1"/>
    <property type="gene ID" value="OE9A100587"/>
</dbReference>
<evidence type="ECO:0000313" key="4">
    <source>
        <dbReference type="EMBL" id="CAA2986928.1"/>
    </source>
</evidence>
<dbReference type="Proteomes" id="UP000594638">
    <property type="component" value="Unassembled WGS sequence"/>
</dbReference>
<dbReference type="AlphaFoldDB" id="A0A8S0S591"/>
<dbReference type="InterPro" id="IPR008271">
    <property type="entry name" value="Ser/Thr_kinase_AS"/>
</dbReference>
<dbReference type="Gene3D" id="3.30.200.20">
    <property type="entry name" value="Phosphorylase Kinase, domain 1"/>
    <property type="match status" value="1"/>
</dbReference>
<dbReference type="InterPro" id="IPR043891">
    <property type="entry name" value="SPARK"/>
</dbReference>
<dbReference type="GO" id="GO:0005524">
    <property type="term" value="F:ATP binding"/>
    <property type="evidence" value="ECO:0007669"/>
    <property type="project" value="InterPro"/>
</dbReference>
<comment type="caution">
    <text evidence="4">The sequence shown here is derived from an EMBL/GenBank/DDBJ whole genome shotgun (WGS) entry which is preliminary data.</text>
</comment>
<gene>
    <name evidence="4" type="ORF">OLEA9_A100587</name>
</gene>
<evidence type="ECO:0000256" key="2">
    <source>
        <dbReference type="SAM" id="SignalP"/>
    </source>
</evidence>
<evidence type="ECO:0000313" key="5">
    <source>
        <dbReference type="Proteomes" id="UP000594638"/>
    </source>
</evidence>
<keyword evidence="1" id="KW-1133">Transmembrane helix</keyword>
<name>A0A8S0S591_OLEEU</name>
<dbReference type="FunFam" id="1.10.510.10:FF:000530">
    <property type="entry name" value="probable receptor-like protein kinase At5g59700"/>
    <property type="match status" value="1"/>
</dbReference>
<keyword evidence="5" id="KW-1185">Reference proteome</keyword>
<accession>A0A8S0S591</accession>
<dbReference type="PANTHER" id="PTHR48055">
    <property type="entry name" value="LEUCINE-RICH REPEAT RECEPTOR PROTEIN KINASE EMS1"/>
    <property type="match status" value="1"/>
</dbReference>
<dbReference type="PROSITE" id="PS00108">
    <property type="entry name" value="PROTEIN_KINASE_ST"/>
    <property type="match status" value="1"/>
</dbReference>
<dbReference type="PROSITE" id="PS50011">
    <property type="entry name" value="PROTEIN_KINASE_DOM"/>
    <property type="match status" value="1"/>
</dbReference>
<keyword evidence="1" id="KW-0472">Membrane</keyword>
<organism evidence="4 5">
    <name type="scientific">Olea europaea subsp. europaea</name>
    <dbReference type="NCBI Taxonomy" id="158383"/>
    <lineage>
        <taxon>Eukaryota</taxon>
        <taxon>Viridiplantae</taxon>
        <taxon>Streptophyta</taxon>
        <taxon>Embryophyta</taxon>
        <taxon>Tracheophyta</taxon>
        <taxon>Spermatophyta</taxon>
        <taxon>Magnoliopsida</taxon>
        <taxon>eudicotyledons</taxon>
        <taxon>Gunneridae</taxon>
        <taxon>Pentapetalae</taxon>
        <taxon>asterids</taxon>
        <taxon>lamiids</taxon>
        <taxon>Lamiales</taxon>
        <taxon>Oleaceae</taxon>
        <taxon>Oleeae</taxon>
        <taxon>Olea</taxon>
    </lineage>
</organism>
<keyword evidence="4" id="KW-0675">Receptor</keyword>
<feature type="domain" description="Protein kinase" evidence="3">
    <location>
        <begin position="297"/>
        <end position="565"/>
    </location>
</feature>